<dbReference type="PANTHER" id="PTHR11220:SF7">
    <property type="entry name" value="SOUL PROTEIN"/>
    <property type="match status" value="1"/>
</dbReference>
<evidence type="ECO:0000256" key="2">
    <source>
        <dbReference type="SAM" id="MobiDB-lite"/>
    </source>
</evidence>
<evidence type="ECO:0000313" key="3">
    <source>
        <dbReference type="EMBL" id="GCC24784.1"/>
    </source>
</evidence>
<dbReference type="OMA" id="ETGGCRM"/>
<dbReference type="FunFam" id="3.20.80.10:FF:000007">
    <property type="entry name" value="Heme-binding protein 2"/>
    <property type="match status" value="1"/>
</dbReference>
<organism evidence="3 4">
    <name type="scientific">Chiloscyllium punctatum</name>
    <name type="common">Brownbanded bambooshark</name>
    <name type="synonym">Hemiscyllium punctatum</name>
    <dbReference type="NCBI Taxonomy" id="137246"/>
    <lineage>
        <taxon>Eukaryota</taxon>
        <taxon>Metazoa</taxon>
        <taxon>Chordata</taxon>
        <taxon>Craniata</taxon>
        <taxon>Vertebrata</taxon>
        <taxon>Chondrichthyes</taxon>
        <taxon>Elasmobranchii</taxon>
        <taxon>Galeomorphii</taxon>
        <taxon>Galeoidea</taxon>
        <taxon>Orectolobiformes</taxon>
        <taxon>Hemiscylliidae</taxon>
        <taxon>Chiloscyllium</taxon>
    </lineage>
</organism>
<dbReference type="STRING" id="137246.A0A401S322"/>
<reference evidence="3 4" key="1">
    <citation type="journal article" date="2018" name="Nat. Ecol. Evol.">
        <title>Shark genomes provide insights into elasmobranch evolution and the origin of vertebrates.</title>
        <authorList>
            <person name="Hara Y"/>
            <person name="Yamaguchi K"/>
            <person name="Onimaru K"/>
            <person name="Kadota M"/>
            <person name="Koyanagi M"/>
            <person name="Keeley SD"/>
            <person name="Tatsumi K"/>
            <person name="Tanaka K"/>
            <person name="Motone F"/>
            <person name="Kageyama Y"/>
            <person name="Nozu R"/>
            <person name="Adachi N"/>
            <person name="Nishimura O"/>
            <person name="Nakagawa R"/>
            <person name="Tanegashima C"/>
            <person name="Kiyatake I"/>
            <person name="Matsumoto R"/>
            <person name="Murakumo K"/>
            <person name="Nishida K"/>
            <person name="Terakita A"/>
            <person name="Kuratani S"/>
            <person name="Sato K"/>
            <person name="Hyodo S Kuraku.S."/>
        </authorList>
    </citation>
    <scope>NUCLEOTIDE SEQUENCE [LARGE SCALE GENOMIC DNA]</scope>
</reference>
<dbReference type="AlphaFoldDB" id="A0A401S322"/>
<proteinExistence type="inferred from homology"/>
<dbReference type="InterPro" id="IPR006917">
    <property type="entry name" value="SOUL_heme-bd"/>
</dbReference>
<comment type="similarity">
    <text evidence="1">Belongs to the HEBP family.</text>
</comment>
<protein>
    <recommendedName>
        <fullName evidence="5">Heme-binding protein soul4</fullName>
    </recommendedName>
</protein>
<feature type="region of interest" description="Disordered" evidence="2">
    <location>
        <begin position="33"/>
        <end position="52"/>
    </location>
</feature>
<dbReference type="EMBL" id="BEZZ01000067">
    <property type="protein sequence ID" value="GCC24784.1"/>
    <property type="molecule type" value="Genomic_DNA"/>
</dbReference>
<dbReference type="Proteomes" id="UP000287033">
    <property type="component" value="Unassembled WGS sequence"/>
</dbReference>
<evidence type="ECO:0008006" key="5">
    <source>
        <dbReference type="Google" id="ProtNLM"/>
    </source>
</evidence>
<comment type="caution">
    <text evidence="3">The sequence shown here is derived from an EMBL/GenBank/DDBJ whole genome shotgun (WGS) entry which is preliminary data.</text>
</comment>
<gene>
    <name evidence="3" type="ORF">chiPu_0003186</name>
</gene>
<dbReference type="OrthoDB" id="9420729at2759"/>
<accession>A0A401S322</accession>
<evidence type="ECO:0000313" key="4">
    <source>
        <dbReference type="Proteomes" id="UP000287033"/>
    </source>
</evidence>
<feature type="compositionally biased region" description="Acidic residues" evidence="2">
    <location>
        <begin position="41"/>
        <end position="52"/>
    </location>
</feature>
<keyword evidence="4" id="KW-1185">Reference proteome</keyword>
<dbReference type="PANTHER" id="PTHR11220">
    <property type="entry name" value="HEME-BINDING PROTEIN-RELATED"/>
    <property type="match status" value="1"/>
</dbReference>
<dbReference type="InterPro" id="IPR011256">
    <property type="entry name" value="Reg_factor_effector_dom_sf"/>
</dbReference>
<name>A0A401S322_CHIPU</name>
<dbReference type="GO" id="GO:0020037">
    <property type="term" value="F:heme binding"/>
    <property type="evidence" value="ECO:0007669"/>
    <property type="project" value="TreeGrafter"/>
</dbReference>
<sequence length="270" mass="31090">MERQGCRFGSSDGAGRFLLSLQDLNSLTEDENLDLASSDNGNDENSEHEIEQEEDNLLGYWQNIGRGHQVVVPRDMAEPIQQMSRNNRSHDRELVPFKTTGHKRKAEELLYEKRQYEKAKWACVKQNESSYEQSTCLGFMKLMKYICQQNSAGLFLGMTLPVVTIVHTNQTRTELQPEVTIAYYLPAQFQNETPQPFDAEIAIEEWPAHTIYTRPFNGNTTEESILQQINQLGQHLDTSEQFLHDTFIVAVYNNPAAPNRHNEIWFIHSP</sequence>
<dbReference type="Gene3D" id="3.20.80.10">
    <property type="entry name" value="Regulatory factor, effector binding domain"/>
    <property type="match status" value="1"/>
</dbReference>
<dbReference type="SUPFAM" id="SSF55136">
    <property type="entry name" value="Probable bacterial effector-binding domain"/>
    <property type="match status" value="1"/>
</dbReference>
<dbReference type="Pfam" id="PF04832">
    <property type="entry name" value="SOUL"/>
    <property type="match status" value="1"/>
</dbReference>
<evidence type="ECO:0000256" key="1">
    <source>
        <dbReference type="ARBA" id="ARBA00009817"/>
    </source>
</evidence>